<dbReference type="PANTHER" id="PTHR37038:SF14">
    <property type="entry name" value="TRANSCRIPTIONAL ACTIVATOR"/>
    <property type="match status" value="1"/>
</dbReference>
<dbReference type="Proteomes" id="UP000681414">
    <property type="component" value="Unassembled WGS sequence"/>
</dbReference>
<feature type="domain" description="HTH cro/C1-type" evidence="1">
    <location>
        <begin position="12"/>
        <end position="65"/>
    </location>
</feature>
<dbReference type="RefSeq" id="WP_213126028.1">
    <property type="nucleotide sequence ID" value="NZ_JAGYPG010000003.1"/>
</dbReference>
<reference evidence="2 3" key="1">
    <citation type="submission" date="2021-05" db="EMBL/GenBank/DDBJ databases">
        <title>Novel Bacillus species.</title>
        <authorList>
            <person name="Liu G."/>
        </authorList>
    </citation>
    <scope>NUCLEOTIDE SEQUENCE [LARGE SCALE GENOMIC DNA]</scope>
    <source>
        <strain evidence="3">FJAT-49780</strain>
    </source>
</reference>
<evidence type="ECO:0000313" key="2">
    <source>
        <dbReference type="EMBL" id="MBS4196813.1"/>
    </source>
</evidence>
<dbReference type="Pfam" id="PF01381">
    <property type="entry name" value="HTH_3"/>
    <property type="match status" value="1"/>
</dbReference>
<dbReference type="Pfam" id="PF18768">
    <property type="entry name" value="RNPP_C"/>
    <property type="match status" value="1"/>
</dbReference>
<evidence type="ECO:0000259" key="1">
    <source>
        <dbReference type="PROSITE" id="PS50943"/>
    </source>
</evidence>
<proteinExistence type="predicted"/>
<dbReference type="EMBL" id="JAGYPG010000003">
    <property type="protein sequence ID" value="MBS4196813.1"/>
    <property type="molecule type" value="Genomic_DNA"/>
</dbReference>
<gene>
    <name evidence="2" type="ORF">KHA97_17325</name>
</gene>
<dbReference type="SMART" id="SM00530">
    <property type="entry name" value="HTH_XRE"/>
    <property type="match status" value="1"/>
</dbReference>
<dbReference type="InterPro" id="IPR010982">
    <property type="entry name" value="Lambda_DNA-bd_dom_sf"/>
</dbReference>
<evidence type="ECO:0000313" key="3">
    <source>
        <dbReference type="Proteomes" id="UP000681414"/>
    </source>
</evidence>
<dbReference type="CDD" id="cd00093">
    <property type="entry name" value="HTH_XRE"/>
    <property type="match status" value="1"/>
</dbReference>
<dbReference type="SUPFAM" id="SSF48452">
    <property type="entry name" value="TPR-like"/>
    <property type="match status" value="1"/>
</dbReference>
<dbReference type="SUPFAM" id="SSF47413">
    <property type="entry name" value="lambda repressor-like DNA-binding domains"/>
    <property type="match status" value="1"/>
</dbReference>
<organism evidence="2 3">
    <name type="scientific">Lederbergia citri</name>
    <dbReference type="NCBI Taxonomy" id="2833580"/>
    <lineage>
        <taxon>Bacteria</taxon>
        <taxon>Bacillati</taxon>
        <taxon>Bacillota</taxon>
        <taxon>Bacilli</taxon>
        <taxon>Bacillales</taxon>
        <taxon>Bacillaceae</taxon>
        <taxon>Lederbergia</taxon>
    </lineage>
</organism>
<dbReference type="InterPro" id="IPR011990">
    <property type="entry name" value="TPR-like_helical_dom_sf"/>
</dbReference>
<sequence length="298" mass="34292">MSENFINIGEILQSLRVNKGLALDELAEGICSVEELDLMEKNKQVPTIDQLFRLANKLNVKLSDFFDFTSADSASYVSAVSGLINKYRRERNYKAIHEIVQREKNNPLFNFPSSQQFLLWHEAICLYYLADPDKRDKKTSIKMLNEALDLTNPSRKGFSEREIEIKMAIALIEKDDLNIEEAITILKGILEDIDKLPSLAEPQIRLRALFGLSQCLARLHKYEESLFYSEKGIKQCINDEVIYLLGEFLYQSASNNLALDNKKEGIKYLTKALYIFKLQENSRFSDLVETQLEKLSSE</sequence>
<dbReference type="InterPro" id="IPR001387">
    <property type="entry name" value="Cro/C1-type_HTH"/>
</dbReference>
<dbReference type="PROSITE" id="PS50943">
    <property type="entry name" value="HTH_CROC1"/>
    <property type="match status" value="1"/>
</dbReference>
<dbReference type="PANTHER" id="PTHR37038">
    <property type="entry name" value="TRANSCRIPTIONAL REGULATOR-RELATED"/>
    <property type="match status" value="1"/>
</dbReference>
<comment type="caution">
    <text evidence="2">The sequence shown here is derived from an EMBL/GenBank/DDBJ whole genome shotgun (WGS) entry which is preliminary data.</text>
</comment>
<dbReference type="InterPro" id="IPR053163">
    <property type="entry name" value="HTH-type_regulator_Rgg"/>
</dbReference>
<dbReference type="GO" id="GO:0003677">
    <property type="term" value="F:DNA binding"/>
    <property type="evidence" value="ECO:0007669"/>
    <property type="project" value="InterPro"/>
</dbReference>
<dbReference type="Gene3D" id="1.25.40.10">
    <property type="entry name" value="Tetratricopeptide repeat domain"/>
    <property type="match status" value="1"/>
</dbReference>
<name>A0A942TH36_9BACI</name>
<dbReference type="InterPro" id="IPR041315">
    <property type="entry name" value="PlcR_TPR"/>
</dbReference>
<dbReference type="AlphaFoldDB" id="A0A942TH36"/>
<dbReference type="Gene3D" id="1.10.260.40">
    <property type="entry name" value="lambda repressor-like DNA-binding domains"/>
    <property type="match status" value="1"/>
</dbReference>
<accession>A0A942TH36</accession>
<protein>
    <submittedName>
        <fullName evidence="2">Helix-turn-helix transcriptional regulator</fullName>
    </submittedName>
</protein>
<keyword evidence="3" id="KW-1185">Reference proteome</keyword>